<feature type="domain" description="FAD-binding PCMH-type" evidence="17">
    <location>
        <begin position="25"/>
        <end position="189"/>
    </location>
</feature>
<dbReference type="GO" id="GO:0071949">
    <property type="term" value="F:FAD binding"/>
    <property type="evidence" value="ECO:0007669"/>
    <property type="project" value="InterPro"/>
</dbReference>
<dbReference type="InterPro" id="IPR036635">
    <property type="entry name" value="MurB_C_sf"/>
</dbReference>
<keyword evidence="9 16" id="KW-0521">NADP</keyword>
<dbReference type="PROSITE" id="PS51387">
    <property type="entry name" value="FAD_PCMH"/>
    <property type="match status" value="1"/>
</dbReference>
<proteinExistence type="inferred from homology"/>
<keyword evidence="6 16" id="KW-0132">Cell division</keyword>
<dbReference type="InterPro" id="IPR003170">
    <property type="entry name" value="MurB"/>
</dbReference>
<dbReference type="GO" id="GO:0008360">
    <property type="term" value="P:regulation of cell shape"/>
    <property type="evidence" value="ECO:0007669"/>
    <property type="project" value="UniProtKB-KW"/>
</dbReference>
<keyword evidence="14 16" id="KW-0961">Cell wall biogenesis/degradation</keyword>
<dbReference type="PANTHER" id="PTHR21071">
    <property type="entry name" value="UDP-N-ACETYLENOLPYRUVOYLGLUCOSAMINE REDUCTASE"/>
    <property type="match status" value="1"/>
</dbReference>
<dbReference type="InterPro" id="IPR016167">
    <property type="entry name" value="FAD-bd_PCMH_sub1"/>
</dbReference>
<dbReference type="PANTHER" id="PTHR21071:SF4">
    <property type="entry name" value="UDP-N-ACETYLENOLPYRUVOYLGLUCOSAMINE REDUCTASE"/>
    <property type="match status" value="1"/>
</dbReference>
<evidence type="ECO:0000256" key="12">
    <source>
        <dbReference type="ARBA" id="ARBA00023002"/>
    </source>
</evidence>
<evidence type="ECO:0000256" key="2">
    <source>
        <dbReference type="ARBA" id="ARBA00003921"/>
    </source>
</evidence>
<dbReference type="SUPFAM" id="SSF56176">
    <property type="entry name" value="FAD-binding/transporter-associated domain-like"/>
    <property type="match status" value="1"/>
</dbReference>
<comment type="subcellular location">
    <subcellularLocation>
        <location evidence="3 16">Cytoplasm</location>
    </subcellularLocation>
</comment>
<dbReference type="InterPro" id="IPR016169">
    <property type="entry name" value="FAD-bd_PCMH_sub2"/>
</dbReference>
<dbReference type="Gene3D" id="3.30.465.10">
    <property type="match status" value="1"/>
</dbReference>
<keyword evidence="10 16" id="KW-0133">Cell shape</keyword>
<evidence type="ECO:0000256" key="11">
    <source>
        <dbReference type="ARBA" id="ARBA00022984"/>
    </source>
</evidence>
<dbReference type="InterPro" id="IPR016166">
    <property type="entry name" value="FAD-bd_PCMH"/>
</dbReference>
<evidence type="ECO:0000256" key="1">
    <source>
        <dbReference type="ARBA" id="ARBA00001974"/>
    </source>
</evidence>
<evidence type="ECO:0000256" key="10">
    <source>
        <dbReference type="ARBA" id="ARBA00022960"/>
    </source>
</evidence>
<dbReference type="Gene3D" id="3.30.43.10">
    <property type="entry name" value="Uridine Diphospho-n-acetylenolpyruvylglucosamine Reductase, domain 2"/>
    <property type="match status" value="1"/>
</dbReference>
<evidence type="ECO:0000256" key="13">
    <source>
        <dbReference type="ARBA" id="ARBA00023306"/>
    </source>
</evidence>
<dbReference type="HAMAP" id="MF_00037">
    <property type="entry name" value="MurB"/>
    <property type="match status" value="1"/>
</dbReference>
<dbReference type="Pfam" id="PF01565">
    <property type="entry name" value="FAD_binding_4"/>
    <property type="match status" value="1"/>
</dbReference>
<keyword evidence="7 16" id="KW-0285">Flavoprotein</keyword>
<evidence type="ECO:0000256" key="8">
    <source>
        <dbReference type="ARBA" id="ARBA00022827"/>
    </source>
</evidence>
<comment type="cofactor">
    <cofactor evidence="1 16">
        <name>FAD</name>
        <dbReference type="ChEBI" id="CHEBI:57692"/>
    </cofactor>
</comment>
<evidence type="ECO:0000313" key="18">
    <source>
        <dbReference type="EMBL" id="PIS13991.1"/>
    </source>
</evidence>
<dbReference type="Pfam" id="PF02873">
    <property type="entry name" value="MurB_C"/>
    <property type="match status" value="1"/>
</dbReference>
<evidence type="ECO:0000256" key="14">
    <source>
        <dbReference type="ARBA" id="ARBA00023316"/>
    </source>
</evidence>
<keyword evidence="8 16" id="KW-0274">FAD</keyword>
<reference evidence="19" key="1">
    <citation type="submission" date="2017-09" db="EMBL/GenBank/DDBJ databases">
        <title>Depth-based differentiation of microbial function through sediment-hosted aquifers and enrichment of novel symbionts in the deep terrestrial subsurface.</title>
        <authorList>
            <person name="Probst A.J."/>
            <person name="Ladd B."/>
            <person name="Jarett J.K."/>
            <person name="Geller-Mcgrath D.E."/>
            <person name="Sieber C.M.K."/>
            <person name="Emerson J.B."/>
            <person name="Anantharaman K."/>
            <person name="Thomas B.C."/>
            <person name="Malmstrom R."/>
            <person name="Stieglmeier M."/>
            <person name="Klingl A."/>
            <person name="Woyke T."/>
            <person name="Ryan C.M."/>
            <person name="Banfield J.F."/>
        </authorList>
    </citation>
    <scope>NUCLEOTIDE SEQUENCE [LARGE SCALE GENOMIC DNA]</scope>
</reference>
<dbReference type="InterPro" id="IPR006094">
    <property type="entry name" value="Oxid_FAD_bind_N"/>
</dbReference>
<dbReference type="SUPFAM" id="SSF56194">
    <property type="entry name" value="Uridine diphospho-N-Acetylenolpyruvylglucosamine reductase, MurB, C-terminal domain"/>
    <property type="match status" value="1"/>
</dbReference>
<dbReference type="GO" id="GO:0051301">
    <property type="term" value="P:cell division"/>
    <property type="evidence" value="ECO:0007669"/>
    <property type="project" value="UniProtKB-KW"/>
</dbReference>
<evidence type="ECO:0000259" key="17">
    <source>
        <dbReference type="PROSITE" id="PS51387"/>
    </source>
</evidence>
<dbReference type="GO" id="GO:0071555">
    <property type="term" value="P:cell wall organization"/>
    <property type="evidence" value="ECO:0007669"/>
    <property type="project" value="UniProtKB-KW"/>
</dbReference>
<dbReference type="EC" id="1.3.1.98" evidence="16"/>
<protein>
    <recommendedName>
        <fullName evidence="16">UDP-N-acetylenolpyruvoylglucosamine reductase</fullName>
        <ecNumber evidence="16">1.3.1.98</ecNumber>
    </recommendedName>
    <alternativeName>
        <fullName evidence="16">UDP-N-acetylmuramate dehydrogenase</fullName>
    </alternativeName>
</protein>
<evidence type="ECO:0000313" key="19">
    <source>
        <dbReference type="Proteomes" id="UP000230033"/>
    </source>
</evidence>
<dbReference type="Gene3D" id="3.90.78.10">
    <property type="entry name" value="UDP-N-acetylenolpyruvoylglucosamine reductase, C-terminal domain"/>
    <property type="match status" value="1"/>
</dbReference>
<name>A0A2H0WMX0_9BACT</name>
<feature type="active site" evidence="16">
    <location>
        <position position="286"/>
    </location>
</feature>
<dbReference type="EMBL" id="PEZJ01000016">
    <property type="protein sequence ID" value="PIS13991.1"/>
    <property type="molecule type" value="Genomic_DNA"/>
</dbReference>
<keyword evidence="12 16" id="KW-0560">Oxidoreductase</keyword>
<comment type="pathway">
    <text evidence="4 16">Cell wall biogenesis; peptidoglycan biosynthesis.</text>
</comment>
<gene>
    <name evidence="16" type="primary">murB</name>
    <name evidence="18" type="ORF">COT65_01225</name>
</gene>
<comment type="caution">
    <text evidence="18">The sequence shown here is derived from an EMBL/GenBank/DDBJ whole genome shotgun (WGS) entry which is preliminary data.</text>
</comment>
<dbReference type="NCBIfam" id="NF010480">
    <property type="entry name" value="PRK13905.1"/>
    <property type="match status" value="1"/>
</dbReference>
<sequence length="297" mass="31934">MAPINFAGLTGLKKNEILAGYTTFNIGGPADWFYEAKTEEEVLGAVALARQNNLPWFTLGGGSNLLVADEGFRGLVIAMRNTQYVIRDTKIIADAGVSLAKIVDLVTQNLLSGLEFAAGIPGTIGGAVRGNAGAWRQSVGDKVLRVKVADDHGRITWLDQRDCRFAYRDSRFKKTGEIILAVELGLAKGNQVDIKNRIAENLAQRRCQPKQPSAGCVFKNSPPVSTGALIDQVGLKGKKIGGAQISPQHANFIVNLGQAKANDVIELIQVIKAEVKQRLGVALEEEICLLGFGTIKK</sequence>
<comment type="similarity">
    <text evidence="16">Belongs to the MurB family.</text>
</comment>
<evidence type="ECO:0000256" key="9">
    <source>
        <dbReference type="ARBA" id="ARBA00022857"/>
    </source>
</evidence>
<dbReference type="GO" id="GO:0009252">
    <property type="term" value="P:peptidoglycan biosynthetic process"/>
    <property type="evidence" value="ECO:0007669"/>
    <property type="project" value="UniProtKB-UniRule"/>
</dbReference>
<feature type="active site" description="Proton donor" evidence="16">
    <location>
        <position position="216"/>
    </location>
</feature>
<evidence type="ECO:0000256" key="3">
    <source>
        <dbReference type="ARBA" id="ARBA00004496"/>
    </source>
</evidence>
<evidence type="ECO:0000256" key="15">
    <source>
        <dbReference type="ARBA" id="ARBA00048914"/>
    </source>
</evidence>
<accession>A0A2H0WMX0</accession>
<keyword evidence="11 16" id="KW-0573">Peptidoglycan synthesis</keyword>
<dbReference type="GO" id="GO:0005829">
    <property type="term" value="C:cytosol"/>
    <property type="evidence" value="ECO:0007669"/>
    <property type="project" value="TreeGrafter"/>
</dbReference>
<evidence type="ECO:0000256" key="4">
    <source>
        <dbReference type="ARBA" id="ARBA00004752"/>
    </source>
</evidence>
<dbReference type="AlphaFoldDB" id="A0A2H0WMX0"/>
<evidence type="ECO:0000256" key="5">
    <source>
        <dbReference type="ARBA" id="ARBA00022490"/>
    </source>
</evidence>
<dbReference type="InterPro" id="IPR036318">
    <property type="entry name" value="FAD-bd_PCMH-like_sf"/>
</dbReference>
<dbReference type="InterPro" id="IPR011601">
    <property type="entry name" value="MurB_C"/>
</dbReference>
<comment type="catalytic activity">
    <reaction evidence="15 16">
        <text>UDP-N-acetyl-alpha-D-muramate + NADP(+) = UDP-N-acetyl-3-O-(1-carboxyvinyl)-alpha-D-glucosamine + NADPH + H(+)</text>
        <dbReference type="Rhea" id="RHEA:12248"/>
        <dbReference type="ChEBI" id="CHEBI:15378"/>
        <dbReference type="ChEBI" id="CHEBI:57783"/>
        <dbReference type="ChEBI" id="CHEBI:58349"/>
        <dbReference type="ChEBI" id="CHEBI:68483"/>
        <dbReference type="ChEBI" id="CHEBI:70757"/>
        <dbReference type="EC" id="1.3.1.98"/>
    </reaction>
</comment>
<evidence type="ECO:0000256" key="6">
    <source>
        <dbReference type="ARBA" id="ARBA00022618"/>
    </source>
</evidence>
<dbReference type="Proteomes" id="UP000230033">
    <property type="component" value="Unassembled WGS sequence"/>
</dbReference>
<dbReference type="GO" id="GO:0008762">
    <property type="term" value="F:UDP-N-acetylmuramate dehydrogenase activity"/>
    <property type="evidence" value="ECO:0007669"/>
    <property type="project" value="UniProtKB-UniRule"/>
</dbReference>
<evidence type="ECO:0000256" key="16">
    <source>
        <dbReference type="HAMAP-Rule" id="MF_00037"/>
    </source>
</evidence>
<keyword evidence="13 16" id="KW-0131">Cell cycle</keyword>
<dbReference type="UniPathway" id="UPA00219"/>
<evidence type="ECO:0000256" key="7">
    <source>
        <dbReference type="ARBA" id="ARBA00022630"/>
    </source>
</evidence>
<organism evidence="18 19">
    <name type="scientific">Candidatus Shapirobacteria bacterium CG09_land_8_20_14_0_10_47_13</name>
    <dbReference type="NCBI Taxonomy" id="1974481"/>
    <lineage>
        <taxon>Bacteria</taxon>
        <taxon>Candidatus Shapironibacteriota</taxon>
    </lineage>
</organism>
<keyword evidence="5 16" id="KW-0963">Cytoplasm</keyword>
<comment type="function">
    <text evidence="2 16">Cell wall formation.</text>
</comment>
<feature type="active site" evidence="16">
    <location>
        <position position="168"/>
    </location>
</feature>
<dbReference type="NCBIfam" id="TIGR00179">
    <property type="entry name" value="murB"/>
    <property type="match status" value="1"/>
</dbReference>